<comment type="function">
    <text evidence="4">Plant non-specific lipid-transfer proteins transfer phospholipids as well as galactolipids across membranes. May play a role in wax or cutin deposition in the cell walls of expanding epidermal cells and certain secretory tissues.</text>
</comment>
<dbReference type="PANTHER" id="PTHR33076">
    <property type="entry name" value="NON-SPECIFIC LIPID-TRANSFER PROTEIN 2-RELATED"/>
    <property type="match status" value="1"/>
</dbReference>
<dbReference type="Proteomes" id="UP001630127">
    <property type="component" value="Unassembled WGS sequence"/>
</dbReference>
<evidence type="ECO:0000256" key="5">
    <source>
        <dbReference type="SAM" id="SignalP"/>
    </source>
</evidence>
<evidence type="ECO:0000256" key="2">
    <source>
        <dbReference type="ARBA" id="ARBA00022448"/>
    </source>
</evidence>
<dbReference type="SMART" id="SM00499">
    <property type="entry name" value="AAI"/>
    <property type="match status" value="1"/>
</dbReference>
<keyword evidence="2 4" id="KW-0813">Transport</keyword>
<proteinExistence type="inferred from homology"/>
<accession>A0ABD3ARL1</accession>
<evidence type="ECO:0000259" key="6">
    <source>
        <dbReference type="SMART" id="SM00499"/>
    </source>
</evidence>
<evidence type="ECO:0000256" key="3">
    <source>
        <dbReference type="ARBA" id="ARBA00023121"/>
    </source>
</evidence>
<dbReference type="Gene3D" id="1.10.110.10">
    <property type="entry name" value="Plant lipid-transfer and hydrophobic proteins"/>
    <property type="match status" value="1"/>
</dbReference>
<protein>
    <recommendedName>
        <fullName evidence="4">Non-specific lipid-transfer protein</fullName>
    </recommendedName>
</protein>
<reference evidence="7 8" key="1">
    <citation type="submission" date="2024-11" db="EMBL/GenBank/DDBJ databases">
        <title>A near-complete genome assembly of Cinchona calisaya.</title>
        <authorList>
            <person name="Lian D.C."/>
            <person name="Zhao X.W."/>
            <person name="Wei L."/>
        </authorList>
    </citation>
    <scope>NUCLEOTIDE SEQUENCE [LARGE SCALE GENOMIC DNA]</scope>
    <source>
        <tissue evidence="7">Nenye</tissue>
    </source>
</reference>
<gene>
    <name evidence="7" type="ORF">ACH5RR_007203</name>
</gene>
<keyword evidence="3 4" id="KW-0446">Lipid-binding</keyword>
<comment type="caution">
    <text evidence="7">The sequence shown here is derived from an EMBL/GenBank/DDBJ whole genome shotgun (WGS) entry which is preliminary data.</text>
</comment>
<dbReference type="InterPro" id="IPR016140">
    <property type="entry name" value="Bifunc_inhib/LTP/seed_store"/>
</dbReference>
<dbReference type="InterPro" id="IPR000528">
    <property type="entry name" value="Plant_nsLTP"/>
</dbReference>
<comment type="similarity">
    <text evidence="1 4">Belongs to the plant LTP family.</text>
</comment>
<keyword evidence="8" id="KW-1185">Reference proteome</keyword>
<dbReference type="InterPro" id="IPR036312">
    <property type="entry name" value="Bifun_inhib/LTP/seed_sf"/>
</dbReference>
<dbReference type="CDD" id="cd01960">
    <property type="entry name" value="nsLTP1"/>
    <property type="match status" value="1"/>
</dbReference>
<evidence type="ECO:0000256" key="1">
    <source>
        <dbReference type="ARBA" id="ARBA00009748"/>
    </source>
</evidence>
<evidence type="ECO:0000313" key="7">
    <source>
        <dbReference type="EMBL" id="KAL3533682.1"/>
    </source>
</evidence>
<feature type="chain" id="PRO_5044861450" description="Non-specific lipid-transfer protein" evidence="5">
    <location>
        <begin position="25"/>
        <end position="252"/>
    </location>
</feature>
<keyword evidence="5" id="KW-0732">Signal</keyword>
<dbReference type="SUPFAM" id="SSF47699">
    <property type="entry name" value="Bifunctional inhibitor/lipid-transfer protein/seed storage 2S albumin"/>
    <property type="match status" value="1"/>
</dbReference>
<feature type="signal peptide" evidence="5">
    <location>
        <begin position="1"/>
        <end position="24"/>
    </location>
</feature>
<evidence type="ECO:0000313" key="8">
    <source>
        <dbReference type="Proteomes" id="UP001630127"/>
    </source>
</evidence>
<evidence type="ECO:0000256" key="4">
    <source>
        <dbReference type="RuleBase" id="RU000628"/>
    </source>
</evidence>
<name>A0ABD3ARL1_9GENT</name>
<feature type="domain" description="Bifunctional inhibitor/plant lipid transfer protein/seed storage helical" evidence="6">
    <location>
        <begin position="28"/>
        <end position="113"/>
    </location>
</feature>
<dbReference type="EMBL" id="JBJUIK010000003">
    <property type="protein sequence ID" value="KAL3533682.1"/>
    <property type="molecule type" value="Genomic_DNA"/>
</dbReference>
<dbReference type="PRINTS" id="PR00382">
    <property type="entry name" value="LIPIDTRNSFER"/>
</dbReference>
<organism evidence="7 8">
    <name type="scientific">Cinchona calisaya</name>
    <dbReference type="NCBI Taxonomy" id="153742"/>
    <lineage>
        <taxon>Eukaryota</taxon>
        <taxon>Viridiplantae</taxon>
        <taxon>Streptophyta</taxon>
        <taxon>Embryophyta</taxon>
        <taxon>Tracheophyta</taxon>
        <taxon>Spermatophyta</taxon>
        <taxon>Magnoliopsida</taxon>
        <taxon>eudicotyledons</taxon>
        <taxon>Gunneridae</taxon>
        <taxon>Pentapetalae</taxon>
        <taxon>asterids</taxon>
        <taxon>lamiids</taxon>
        <taxon>Gentianales</taxon>
        <taxon>Rubiaceae</taxon>
        <taxon>Cinchonoideae</taxon>
        <taxon>Cinchoneae</taxon>
        <taxon>Cinchona</taxon>
    </lineage>
</organism>
<sequence>MAKICGLVCLVLVCMVVIAPHAKAVISCGQVASYLGPCIPYVTKGGTIPPGCCSGIASLNNAAQTPADRKAACSCLKSLAQSLGKAIQPGLAAGLPSKCGVSVPYPISPNTDCSNTSIVLFIDTMLYLVKSMLILSISQEDTTAILGESMPSFSHTRRTSPHDFDFSLSPSAFRFRLWTFDFQTYIGSSALNLLACFCTSVTSLITKSGHKRRIAVVLLQFRSSVRYKQRSMLVESPPTGILGFLRNLDNHV</sequence>
<dbReference type="Pfam" id="PF00234">
    <property type="entry name" value="Tryp_alpha_amyl"/>
    <property type="match status" value="1"/>
</dbReference>
<dbReference type="GO" id="GO:0008289">
    <property type="term" value="F:lipid binding"/>
    <property type="evidence" value="ECO:0007669"/>
    <property type="project" value="UniProtKB-KW"/>
</dbReference>
<dbReference type="AlphaFoldDB" id="A0ABD3ARL1"/>